<sequence length="362" mass="39713">MPKPPTDTSQSAPAPAPGFSLEALHPGNFALVMASGIISIGFSTLHHELLADVVCVFAIVAWVTLLTLNVGRFFMFSRAVRIDLLNPRMVFSFFTLVAATDIVGLLLNARGHTGLAMGCWVIAFLAWCLLLYLAFSVLTFLSHENNVNIVHGGWLISIVGTQSLVLLGAAIAPALGEYAGYMMVEVHMLWGLGLLFYGIFVTLFCYRIFFLALKPQDISPLLWVIMGAAAISANAGTSLLSEDPYLPFLAAQRPFVEGVTMMIWAWGTWWIPMLLMFGFWKHIARGLPLKYEPAMWSFVFPLGMYTVASARLGLAAEFPPLQWISQIMIWVAFAVWLFVLGGLARGLLTRLAGVRARTAAPP</sequence>
<keyword evidence="5 8" id="KW-0812">Transmembrane</keyword>
<dbReference type="CDD" id="cd09319">
    <property type="entry name" value="TDT_like_1"/>
    <property type="match status" value="1"/>
</dbReference>
<feature type="transmembrane region" description="Helical" evidence="8">
    <location>
        <begin position="327"/>
        <end position="348"/>
    </location>
</feature>
<feature type="transmembrane region" description="Helical" evidence="8">
    <location>
        <begin position="89"/>
        <end position="109"/>
    </location>
</feature>
<gene>
    <name evidence="9" type="ORF">PROAA_1790002</name>
</gene>
<dbReference type="InterPro" id="IPR038665">
    <property type="entry name" value="Voltage-dep_anion_channel_sf"/>
</dbReference>
<evidence type="ECO:0000256" key="1">
    <source>
        <dbReference type="ARBA" id="ARBA00004651"/>
    </source>
</evidence>
<protein>
    <submittedName>
        <fullName evidence="9">Putative C4-dicarboxylate transporter/malic acid transport protein</fullName>
    </submittedName>
</protein>
<dbReference type="InterPro" id="IPR051629">
    <property type="entry name" value="Sulfite_efflux_TDT"/>
</dbReference>
<dbReference type="EMBL" id="FLQY01000089">
    <property type="protein sequence ID" value="SBT06157.1"/>
    <property type="molecule type" value="Genomic_DNA"/>
</dbReference>
<evidence type="ECO:0000313" key="9">
    <source>
        <dbReference type="EMBL" id="SBT06157.1"/>
    </source>
</evidence>
<keyword evidence="4" id="KW-1003">Cell membrane</keyword>
<evidence type="ECO:0000256" key="6">
    <source>
        <dbReference type="ARBA" id="ARBA00022989"/>
    </source>
</evidence>
<keyword evidence="7 8" id="KW-0472">Membrane</keyword>
<feature type="transmembrane region" description="Helical" evidence="8">
    <location>
        <begin position="295"/>
        <end position="315"/>
    </location>
</feature>
<dbReference type="InterPro" id="IPR004695">
    <property type="entry name" value="SLAC1/Mae1/Ssu1/TehA"/>
</dbReference>
<feature type="transmembrane region" description="Helical" evidence="8">
    <location>
        <begin position="188"/>
        <end position="209"/>
    </location>
</feature>
<feature type="transmembrane region" description="Helical" evidence="8">
    <location>
        <begin position="49"/>
        <end position="68"/>
    </location>
</feature>
<dbReference type="GO" id="GO:0000319">
    <property type="term" value="F:sulfite transmembrane transporter activity"/>
    <property type="evidence" value="ECO:0007669"/>
    <property type="project" value="TreeGrafter"/>
</dbReference>
<evidence type="ECO:0000256" key="7">
    <source>
        <dbReference type="ARBA" id="ARBA00023136"/>
    </source>
</evidence>
<name>A0A1A8XP03_9RHOO</name>
<feature type="transmembrane region" description="Helical" evidence="8">
    <location>
        <begin position="261"/>
        <end position="283"/>
    </location>
</feature>
<keyword evidence="10" id="KW-1185">Reference proteome</keyword>
<evidence type="ECO:0000256" key="8">
    <source>
        <dbReference type="SAM" id="Phobius"/>
    </source>
</evidence>
<evidence type="ECO:0000256" key="2">
    <source>
        <dbReference type="ARBA" id="ARBA00008566"/>
    </source>
</evidence>
<feature type="transmembrane region" description="Helical" evidence="8">
    <location>
        <begin position="115"/>
        <end position="141"/>
    </location>
</feature>
<dbReference type="Gene3D" id="1.50.10.150">
    <property type="entry name" value="Voltage-dependent anion channel"/>
    <property type="match status" value="1"/>
</dbReference>
<dbReference type="Pfam" id="PF03595">
    <property type="entry name" value="SLAC1"/>
    <property type="match status" value="1"/>
</dbReference>
<comment type="subcellular location">
    <subcellularLocation>
        <location evidence="1">Cell membrane</location>
        <topology evidence="1">Multi-pass membrane protein</topology>
    </subcellularLocation>
</comment>
<evidence type="ECO:0000256" key="3">
    <source>
        <dbReference type="ARBA" id="ARBA00022448"/>
    </source>
</evidence>
<proteinExistence type="inferred from homology"/>
<dbReference type="Proteomes" id="UP000199600">
    <property type="component" value="Unassembled WGS sequence"/>
</dbReference>
<evidence type="ECO:0000256" key="4">
    <source>
        <dbReference type="ARBA" id="ARBA00022475"/>
    </source>
</evidence>
<dbReference type="RefSeq" id="WP_186410411.1">
    <property type="nucleotide sequence ID" value="NZ_FLQY01000089.1"/>
</dbReference>
<feature type="transmembrane region" description="Helical" evidence="8">
    <location>
        <begin position="221"/>
        <end position="241"/>
    </location>
</feature>
<dbReference type="PANTHER" id="PTHR31686">
    <property type="match status" value="1"/>
</dbReference>
<keyword evidence="3" id="KW-0813">Transport</keyword>
<reference evidence="9 10" key="1">
    <citation type="submission" date="2016-06" db="EMBL/GenBank/DDBJ databases">
        <authorList>
            <person name="Kjaerup R.B."/>
            <person name="Dalgaard T.S."/>
            <person name="Juul-Madsen H.R."/>
        </authorList>
    </citation>
    <scope>NUCLEOTIDE SEQUENCE [LARGE SCALE GENOMIC DNA]</scope>
    <source>
        <strain evidence="9">2</strain>
    </source>
</reference>
<organism evidence="9 10">
    <name type="scientific">Candidatus Propionivibrio aalborgensis</name>
    <dbReference type="NCBI Taxonomy" id="1860101"/>
    <lineage>
        <taxon>Bacteria</taxon>
        <taxon>Pseudomonadati</taxon>
        <taxon>Pseudomonadota</taxon>
        <taxon>Betaproteobacteria</taxon>
        <taxon>Rhodocyclales</taxon>
        <taxon>Rhodocyclaceae</taxon>
        <taxon>Propionivibrio</taxon>
    </lineage>
</organism>
<dbReference type="PANTHER" id="PTHR31686:SF1">
    <property type="entry name" value="SULFITE EFFLUX PUMP SSU1"/>
    <property type="match status" value="1"/>
</dbReference>
<evidence type="ECO:0000256" key="5">
    <source>
        <dbReference type="ARBA" id="ARBA00022692"/>
    </source>
</evidence>
<evidence type="ECO:0000313" key="10">
    <source>
        <dbReference type="Proteomes" id="UP000199600"/>
    </source>
</evidence>
<keyword evidence="6 8" id="KW-1133">Transmembrane helix</keyword>
<accession>A0A1A8XP03</accession>
<feature type="transmembrane region" description="Helical" evidence="8">
    <location>
        <begin position="153"/>
        <end position="176"/>
    </location>
</feature>
<dbReference type="AlphaFoldDB" id="A0A1A8XP03"/>
<comment type="similarity">
    <text evidence="2">Belongs to the tellurite-resistance/dicarboxylate transporter (TDT) family.</text>
</comment>
<dbReference type="GO" id="GO:0005886">
    <property type="term" value="C:plasma membrane"/>
    <property type="evidence" value="ECO:0007669"/>
    <property type="project" value="UniProtKB-SubCell"/>
</dbReference>